<dbReference type="GO" id="GO:0030246">
    <property type="term" value="F:carbohydrate binding"/>
    <property type="evidence" value="ECO:0007669"/>
    <property type="project" value="InterPro"/>
</dbReference>
<protein>
    <recommendedName>
        <fullName evidence="4">Carboxypeptidase regulatory-like domain-containing protein</fullName>
    </recommendedName>
</protein>
<evidence type="ECO:0000313" key="2">
    <source>
        <dbReference type="EMBL" id="RLE10652.1"/>
    </source>
</evidence>
<keyword evidence="1" id="KW-0812">Transmembrane</keyword>
<proteinExistence type="predicted"/>
<dbReference type="SUPFAM" id="SSF49452">
    <property type="entry name" value="Starch-binding domain-like"/>
    <property type="match status" value="1"/>
</dbReference>
<gene>
    <name evidence="2" type="ORF">DRJ00_00710</name>
</gene>
<dbReference type="EMBL" id="QMPZ01000004">
    <property type="protein sequence ID" value="RLE10652.1"/>
    <property type="molecule type" value="Genomic_DNA"/>
</dbReference>
<organism evidence="2 3">
    <name type="scientific">Aerophobetes bacterium</name>
    <dbReference type="NCBI Taxonomy" id="2030807"/>
    <lineage>
        <taxon>Bacteria</taxon>
        <taxon>Candidatus Aerophobota</taxon>
    </lineage>
</organism>
<dbReference type="AlphaFoldDB" id="A0A497E6C0"/>
<sequence>MRRKGIVYVIAGVVIAICVGAFVSLQRGEYGEVSGKVVDELSKDAVRGVRIVLDGKSTIHYMSKSYRLTGIKPGSYTLKASAPNYYEFAKDIYVKRGKNVVDIFMKGKEIPDLKSIIVFTEPKDEGIELEIRLVNSKGEGIVNYPCLPMSLEGRLFMRIGTQEKYIKGDKIFEGPIKLFWDAKAYLAKNKGIIPWEKINVDKRGEKYGILEVTLHTPQGDFKDVCDDVKLFKEK</sequence>
<feature type="transmembrane region" description="Helical" evidence="1">
    <location>
        <begin position="6"/>
        <end position="25"/>
    </location>
</feature>
<comment type="caution">
    <text evidence="2">The sequence shown here is derived from an EMBL/GenBank/DDBJ whole genome shotgun (WGS) entry which is preliminary data.</text>
</comment>
<evidence type="ECO:0000256" key="1">
    <source>
        <dbReference type="SAM" id="Phobius"/>
    </source>
</evidence>
<name>A0A497E6C0_UNCAE</name>
<dbReference type="Proteomes" id="UP000279422">
    <property type="component" value="Unassembled WGS sequence"/>
</dbReference>
<reference evidence="2 3" key="1">
    <citation type="submission" date="2018-06" db="EMBL/GenBank/DDBJ databases">
        <title>Extensive metabolic versatility and redundancy in microbially diverse, dynamic hydrothermal sediments.</title>
        <authorList>
            <person name="Dombrowski N."/>
            <person name="Teske A."/>
            <person name="Baker B.J."/>
        </authorList>
    </citation>
    <scope>NUCLEOTIDE SEQUENCE [LARGE SCALE GENOMIC DNA]</scope>
    <source>
        <strain evidence="2">B47_G16</strain>
    </source>
</reference>
<evidence type="ECO:0008006" key="4">
    <source>
        <dbReference type="Google" id="ProtNLM"/>
    </source>
</evidence>
<evidence type="ECO:0000313" key="3">
    <source>
        <dbReference type="Proteomes" id="UP000279422"/>
    </source>
</evidence>
<accession>A0A497E6C0</accession>
<dbReference type="Gene3D" id="2.60.40.1120">
    <property type="entry name" value="Carboxypeptidase-like, regulatory domain"/>
    <property type="match status" value="1"/>
</dbReference>
<keyword evidence="1" id="KW-0472">Membrane</keyword>
<keyword evidence="1" id="KW-1133">Transmembrane helix</keyword>
<dbReference type="InterPro" id="IPR013784">
    <property type="entry name" value="Carb-bd-like_fold"/>
</dbReference>